<gene>
    <name evidence="2" type="ORF">C2S53_010361</name>
</gene>
<protein>
    <submittedName>
        <fullName evidence="2">Uncharacterized protein</fullName>
    </submittedName>
</protein>
<feature type="chain" id="PRO_5041937521" evidence="1">
    <location>
        <begin position="27"/>
        <end position="92"/>
    </location>
</feature>
<accession>A0AAD4P3C0</accession>
<comment type="caution">
    <text evidence="2">The sequence shown here is derived from an EMBL/GenBank/DDBJ whole genome shotgun (WGS) entry which is preliminary data.</text>
</comment>
<proteinExistence type="predicted"/>
<keyword evidence="3" id="KW-1185">Reference proteome</keyword>
<evidence type="ECO:0000256" key="1">
    <source>
        <dbReference type="SAM" id="SignalP"/>
    </source>
</evidence>
<feature type="signal peptide" evidence="1">
    <location>
        <begin position="1"/>
        <end position="26"/>
    </location>
</feature>
<reference evidence="2 3" key="1">
    <citation type="journal article" date="2021" name="Nat. Commun.">
        <title>Incipient diploidization of the medicinal plant Perilla within 10,000 years.</title>
        <authorList>
            <person name="Zhang Y."/>
            <person name="Shen Q."/>
            <person name="Leng L."/>
            <person name="Zhang D."/>
            <person name="Chen S."/>
            <person name="Shi Y."/>
            <person name="Ning Z."/>
            <person name="Chen S."/>
        </authorList>
    </citation>
    <scope>NUCLEOTIDE SEQUENCE [LARGE SCALE GENOMIC DNA]</scope>
    <source>
        <strain evidence="3">cv. PC099</strain>
    </source>
</reference>
<dbReference type="Proteomes" id="UP001190926">
    <property type="component" value="Unassembled WGS sequence"/>
</dbReference>
<dbReference type="AlphaFoldDB" id="A0AAD4P3C0"/>
<name>A0AAD4P3C0_PERFH</name>
<keyword evidence="1" id="KW-0732">Signal</keyword>
<dbReference type="EMBL" id="SDAM02000323">
    <property type="protein sequence ID" value="KAH6824547.1"/>
    <property type="molecule type" value="Genomic_DNA"/>
</dbReference>
<evidence type="ECO:0000313" key="2">
    <source>
        <dbReference type="EMBL" id="KAH6824547.1"/>
    </source>
</evidence>
<sequence>MSQFLTIYCLLLITSLISVNYRHVDGDEACYRVVPNVPCEGAALGKSCLPECVKLCGRSTLGVCVRPDFEHPPMCACSFVMKNCSDLFHRPC</sequence>
<organism evidence="2 3">
    <name type="scientific">Perilla frutescens var. hirtella</name>
    <name type="common">Perilla citriodora</name>
    <name type="synonym">Perilla setoyensis</name>
    <dbReference type="NCBI Taxonomy" id="608512"/>
    <lineage>
        <taxon>Eukaryota</taxon>
        <taxon>Viridiplantae</taxon>
        <taxon>Streptophyta</taxon>
        <taxon>Embryophyta</taxon>
        <taxon>Tracheophyta</taxon>
        <taxon>Spermatophyta</taxon>
        <taxon>Magnoliopsida</taxon>
        <taxon>eudicotyledons</taxon>
        <taxon>Gunneridae</taxon>
        <taxon>Pentapetalae</taxon>
        <taxon>asterids</taxon>
        <taxon>lamiids</taxon>
        <taxon>Lamiales</taxon>
        <taxon>Lamiaceae</taxon>
        <taxon>Nepetoideae</taxon>
        <taxon>Elsholtzieae</taxon>
        <taxon>Perilla</taxon>
    </lineage>
</organism>
<evidence type="ECO:0000313" key="3">
    <source>
        <dbReference type="Proteomes" id="UP001190926"/>
    </source>
</evidence>